<evidence type="ECO:0000313" key="2">
    <source>
        <dbReference type="EMBL" id="GBP11293.1"/>
    </source>
</evidence>
<comment type="caution">
    <text evidence="2">The sequence shown here is derived from an EMBL/GenBank/DDBJ whole genome shotgun (WGS) entry which is preliminary data.</text>
</comment>
<dbReference type="EMBL" id="BGZK01000046">
    <property type="protein sequence ID" value="GBP11293.1"/>
    <property type="molecule type" value="Genomic_DNA"/>
</dbReference>
<feature type="region of interest" description="Disordered" evidence="1">
    <location>
        <begin position="72"/>
        <end position="99"/>
    </location>
</feature>
<feature type="region of interest" description="Disordered" evidence="1">
    <location>
        <begin position="1"/>
        <end position="41"/>
    </location>
</feature>
<reference evidence="2 3" key="1">
    <citation type="journal article" date="2019" name="Commun. Biol.">
        <title>The bagworm genome reveals a unique fibroin gene that provides high tensile strength.</title>
        <authorList>
            <person name="Kono N."/>
            <person name="Nakamura H."/>
            <person name="Ohtoshi R."/>
            <person name="Tomita M."/>
            <person name="Numata K."/>
            <person name="Arakawa K."/>
        </authorList>
    </citation>
    <scope>NUCLEOTIDE SEQUENCE [LARGE SCALE GENOMIC DNA]</scope>
</reference>
<name>A0A4C1T9V0_EUMVA</name>
<accession>A0A4C1T9V0</accession>
<feature type="compositionally biased region" description="Basic and acidic residues" evidence="1">
    <location>
        <begin position="278"/>
        <end position="298"/>
    </location>
</feature>
<dbReference type="AlphaFoldDB" id="A0A4C1T9V0"/>
<evidence type="ECO:0000313" key="3">
    <source>
        <dbReference type="Proteomes" id="UP000299102"/>
    </source>
</evidence>
<feature type="region of interest" description="Disordered" evidence="1">
    <location>
        <begin position="211"/>
        <end position="298"/>
    </location>
</feature>
<dbReference type="Proteomes" id="UP000299102">
    <property type="component" value="Unassembled WGS sequence"/>
</dbReference>
<proteinExistence type="predicted"/>
<sequence>MALCESQLDNLHQIKSETDSGPDTPENEKKPPPIPHPVAPNLTVPLAVDYRSPRAHFVPPEVELYAVQSRRLPSSSQESGSNTSLSTIGSNASGVLVKRKRGRPRIDKTSPEYLAKSAARKQAREMVAMMNSSSDSIEKRKRGRPRIDKTSPEYLARKRARELEAMEKRAKRQFKRRTTGVHTKKNCLHFYIGSHIVTSCSVLVAHASENSYKKQQERDKGHDGRVEGHKESAPEREDQIGGQERETDAPEGGQERETVVAPEGGQERETVVAPEGGQEQKADGEREGRRYEEEHEVR</sequence>
<keyword evidence="3" id="KW-1185">Reference proteome</keyword>
<feature type="compositionally biased region" description="Basic and acidic residues" evidence="1">
    <location>
        <begin position="211"/>
        <end position="258"/>
    </location>
</feature>
<feature type="compositionally biased region" description="Polar residues" evidence="1">
    <location>
        <begin position="72"/>
        <end position="93"/>
    </location>
</feature>
<dbReference type="OrthoDB" id="8922241at2759"/>
<organism evidence="2 3">
    <name type="scientific">Eumeta variegata</name>
    <name type="common">Bagworm moth</name>
    <name type="synonym">Eumeta japonica</name>
    <dbReference type="NCBI Taxonomy" id="151549"/>
    <lineage>
        <taxon>Eukaryota</taxon>
        <taxon>Metazoa</taxon>
        <taxon>Ecdysozoa</taxon>
        <taxon>Arthropoda</taxon>
        <taxon>Hexapoda</taxon>
        <taxon>Insecta</taxon>
        <taxon>Pterygota</taxon>
        <taxon>Neoptera</taxon>
        <taxon>Endopterygota</taxon>
        <taxon>Lepidoptera</taxon>
        <taxon>Glossata</taxon>
        <taxon>Ditrysia</taxon>
        <taxon>Tineoidea</taxon>
        <taxon>Psychidae</taxon>
        <taxon>Oiketicinae</taxon>
        <taxon>Eumeta</taxon>
    </lineage>
</organism>
<protein>
    <submittedName>
        <fullName evidence="2">Uncharacterized protein</fullName>
    </submittedName>
</protein>
<evidence type="ECO:0000256" key="1">
    <source>
        <dbReference type="SAM" id="MobiDB-lite"/>
    </source>
</evidence>
<gene>
    <name evidence="2" type="ORF">EVAR_92833_1</name>
</gene>